<dbReference type="AlphaFoldDB" id="K9IG22"/>
<protein>
    <submittedName>
        <fullName evidence="1">Uncharacterized protein</fullName>
    </submittedName>
</protein>
<organism evidence="1">
    <name type="scientific">Desmodus rotundus</name>
    <name type="common">Vampire bat</name>
    <dbReference type="NCBI Taxonomy" id="9430"/>
    <lineage>
        <taxon>Eukaryota</taxon>
        <taxon>Metazoa</taxon>
        <taxon>Chordata</taxon>
        <taxon>Craniata</taxon>
        <taxon>Vertebrata</taxon>
        <taxon>Euteleostomi</taxon>
        <taxon>Mammalia</taxon>
        <taxon>Eutheria</taxon>
        <taxon>Laurasiatheria</taxon>
        <taxon>Chiroptera</taxon>
        <taxon>Yangochiroptera</taxon>
        <taxon>Phyllostomidae</taxon>
        <taxon>Desmodontinae</taxon>
        <taxon>Desmodus</taxon>
    </lineage>
</organism>
<name>K9IG22_DESRO</name>
<evidence type="ECO:0000313" key="1">
    <source>
        <dbReference type="EMBL" id="JAA44878.1"/>
    </source>
</evidence>
<accession>K9IG22</accession>
<reference evidence="1" key="1">
    <citation type="submission" date="2012-11" db="EMBL/GenBank/DDBJ databases">
        <title>The Vampirome: Transcriptome and Proteome Analysis of the Submandibular and Accessory Glands of the Vampire Bat and Vector of Human Rabies, Desmodus rotundus.</title>
        <authorList>
            <person name="Francischetti I.M.B."/>
            <person name="Assumpcao T.C.F."/>
            <person name="Ma D."/>
            <person name="Vicente E.C."/>
            <person name="Ribeiro J.M.C."/>
        </authorList>
    </citation>
    <scope>NUCLEOTIDE SEQUENCE</scope>
    <source>
        <tissue evidence="1">Salivary gland</tissue>
    </source>
</reference>
<proteinExistence type="evidence at transcript level"/>
<dbReference type="EMBL" id="GABZ01008647">
    <property type="protein sequence ID" value="JAA44878.1"/>
    <property type="molecule type" value="mRNA"/>
</dbReference>
<sequence length="100" mass="11821">MRYYLIVILICTSLLVSDVVHLFCTCMSFVCHLCIFWRSVYLSRLPIFKLIYILLLSYRRFFNVSGIHPLSGIWFTSIFFPFHKLSFHSVNCFICCTTGF</sequence>